<dbReference type="Proteomes" id="UP000017842">
    <property type="component" value="Unassembled WGS sequence"/>
</dbReference>
<evidence type="ECO:0000313" key="3">
    <source>
        <dbReference type="EMBL" id="ESS71917.1"/>
    </source>
</evidence>
<dbReference type="Pfam" id="PF03703">
    <property type="entry name" value="bPH_2"/>
    <property type="match status" value="1"/>
</dbReference>
<protein>
    <submittedName>
        <fullName evidence="3">Membrane-flanked domain-containing protein</fullName>
    </submittedName>
</protein>
<keyword evidence="4" id="KW-1185">Reference proteome</keyword>
<dbReference type="AlphaFoldDB" id="V5C092"/>
<organism evidence="3 4">
    <name type="scientific">Methyloglobulus morosus KoM1</name>
    <dbReference type="NCBI Taxonomy" id="1116472"/>
    <lineage>
        <taxon>Bacteria</taxon>
        <taxon>Pseudomonadati</taxon>
        <taxon>Pseudomonadota</taxon>
        <taxon>Gammaproteobacteria</taxon>
        <taxon>Methylococcales</taxon>
        <taxon>Methylococcaceae</taxon>
        <taxon>Methyloglobulus</taxon>
    </lineage>
</organism>
<dbReference type="EMBL" id="AYLO01000082">
    <property type="protein sequence ID" value="ESS71917.1"/>
    <property type="molecule type" value="Genomic_DNA"/>
</dbReference>
<feature type="domain" description="YdbS-like PH" evidence="2">
    <location>
        <begin position="75"/>
        <end position="149"/>
    </location>
</feature>
<keyword evidence="1" id="KW-0472">Membrane</keyword>
<evidence type="ECO:0000313" key="4">
    <source>
        <dbReference type="Proteomes" id="UP000017842"/>
    </source>
</evidence>
<dbReference type="RefSeq" id="WP_023495075.1">
    <property type="nucleotide sequence ID" value="NZ_AYLO01000082.1"/>
</dbReference>
<evidence type="ECO:0000256" key="1">
    <source>
        <dbReference type="SAM" id="Phobius"/>
    </source>
</evidence>
<proteinExistence type="predicted"/>
<dbReference type="STRING" id="1116472.MGMO_85c00420"/>
<sequence length="155" mass="17061">MSYVESNLMSGEKIIYKAYIHWFIFLPGIIFAALGILLIAANKQGEGGATIGLLLLIYAVILLLKAFIIKISTDLAVTSKRVIAKAGFIRRRSVELNHSKVESFIVNQSIFGRMFNYGTIIVRGTGGGRTGVQGVDSPFDFRKNAMETIDQSQQT</sequence>
<dbReference type="PANTHER" id="PTHR37938:SF1">
    <property type="entry name" value="BLL0215 PROTEIN"/>
    <property type="match status" value="1"/>
</dbReference>
<feature type="transmembrane region" description="Helical" evidence="1">
    <location>
        <begin position="47"/>
        <end position="68"/>
    </location>
</feature>
<dbReference type="PATRIC" id="fig|1116472.3.peg.2356"/>
<dbReference type="eggNOG" id="COG3428">
    <property type="taxonomic scope" value="Bacteria"/>
</dbReference>
<feature type="transmembrane region" description="Helical" evidence="1">
    <location>
        <begin position="20"/>
        <end position="41"/>
    </location>
</feature>
<dbReference type="PANTHER" id="PTHR37938">
    <property type="entry name" value="BLL0215 PROTEIN"/>
    <property type="match status" value="1"/>
</dbReference>
<keyword evidence="1" id="KW-0812">Transmembrane</keyword>
<dbReference type="OrthoDB" id="3378680at2"/>
<accession>V5C092</accession>
<keyword evidence="1" id="KW-1133">Transmembrane helix</keyword>
<evidence type="ECO:0000259" key="2">
    <source>
        <dbReference type="Pfam" id="PF03703"/>
    </source>
</evidence>
<reference evidence="3 4" key="1">
    <citation type="journal article" date="2013" name="Genome Announc.">
        <title>Draft Genome Sequence of the Methanotrophic Gammaproteobacterium Methyloglobulus morosus DSM 22980 Strain KoM1.</title>
        <authorList>
            <person name="Poehlein A."/>
            <person name="Deutzmann J.S."/>
            <person name="Daniel R."/>
            <person name="Simeonova D.D."/>
        </authorList>
    </citation>
    <scope>NUCLEOTIDE SEQUENCE [LARGE SCALE GENOMIC DNA]</scope>
    <source>
        <strain evidence="3 4">KoM1</strain>
    </source>
</reference>
<dbReference type="InterPro" id="IPR005182">
    <property type="entry name" value="YdbS-like_PH"/>
</dbReference>
<gene>
    <name evidence="3" type="ORF">MGMO_85c00420</name>
</gene>
<name>V5C092_9GAMM</name>
<comment type="caution">
    <text evidence="3">The sequence shown here is derived from an EMBL/GenBank/DDBJ whole genome shotgun (WGS) entry which is preliminary data.</text>
</comment>